<organism evidence="2 3">
    <name type="scientific">Candidatus Methylopumilus universalis</name>
    <dbReference type="NCBI Taxonomy" id="2588536"/>
    <lineage>
        <taxon>Bacteria</taxon>
        <taxon>Pseudomonadati</taxon>
        <taxon>Pseudomonadota</taxon>
        <taxon>Betaproteobacteria</taxon>
        <taxon>Nitrosomonadales</taxon>
        <taxon>Methylophilaceae</taxon>
        <taxon>Candidatus Methylopumilus</taxon>
    </lineage>
</organism>
<evidence type="ECO:0000313" key="3">
    <source>
        <dbReference type="Proteomes" id="UP000314901"/>
    </source>
</evidence>
<name>A0AAX1EYG9_9PROT</name>
<proteinExistence type="predicted"/>
<sequence length="154" mass="17533">MRLTQKTKFFFRYFFVGILCAISQSAYAEFRSVISPKTILFEAPSATTKKVYLVGEGYPLEVIVNLGDWLKVRDPYGALSWAESKNLQSKRTVIVKVDKANIYKEPESKSALIATIEKDVVIELSDPLITNGWIKVRYQQDLDGYIQTSQVWGI</sequence>
<dbReference type="AlphaFoldDB" id="A0AAX1EYG9"/>
<dbReference type="Proteomes" id="UP000314901">
    <property type="component" value="Chromosome"/>
</dbReference>
<dbReference type="Pfam" id="PF06347">
    <property type="entry name" value="SH3_4"/>
    <property type="match status" value="2"/>
</dbReference>
<accession>A0AAX1EYG9</accession>
<dbReference type="EMBL" id="CP040953">
    <property type="protein sequence ID" value="QDC40792.1"/>
    <property type="molecule type" value="Genomic_DNA"/>
</dbReference>
<keyword evidence="1" id="KW-0732">Signal</keyword>
<dbReference type="Gene3D" id="2.30.30.40">
    <property type="entry name" value="SH3 Domains"/>
    <property type="match status" value="1"/>
</dbReference>
<evidence type="ECO:0000313" key="2">
    <source>
        <dbReference type="EMBL" id="QDC40792.1"/>
    </source>
</evidence>
<gene>
    <name evidence="2" type="ORF">FIT94_01645</name>
</gene>
<feature type="signal peptide" evidence="1">
    <location>
        <begin position="1"/>
        <end position="28"/>
    </location>
</feature>
<dbReference type="InterPro" id="IPR010466">
    <property type="entry name" value="DUF1058"/>
</dbReference>
<dbReference type="RefSeq" id="WP_139867097.1">
    <property type="nucleotide sequence ID" value="NZ_CP040950.1"/>
</dbReference>
<reference evidence="2 3" key="1">
    <citation type="journal article" date="2019" name="ISME J.">
        <title>Evolution in action: habitat transition from sediment to the pelagial leads to genome streamlining in Methylophilaceae.</title>
        <authorList>
            <person name="Salcher M."/>
            <person name="Schaefle D."/>
            <person name="Kaspar M."/>
            <person name="Neuenschwander S.M."/>
            <person name="Ghai R."/>
        </authorList>
    </citation>
    <scope>NUCLEOTIDE SEQUENCE [LARGE SCALE GENOMIC DNA]</scope>
    <source>
        <strain evidence="2 3">MMS-RVI-51</strain>
    </source>
</reference>
<protein>
    <recommendedName>
        <fullName evidence="4">SH3 domain-containing protein</fullName>
    </recommendedName>
</protein>
<dbReference type="GeneID" id="66284573"/>
<feature type="chain" id="PRO_5043320485" description="SH3 domain-containing protein" evidence="1">
    <location>
        <begin position="29"/>
        <end position="154"/>
    </location>
</feature>
<dbReference type="KEGG" id="muv:FIT94_01645"/>
<evidence type="ECO:0000256" key="1">
    <source>
        <dbReference type="SAM" id="SignalP"/>
    </source>
</evidence>
<evidence type="ECO:0008006" key="4">
    <source>
        <dbReference type="Google" id="ProtNLM"/>
    </source>
</evidence>